<dbReference type="GO" id="GO:0047172">
    <property type="term" value="F:shikimate O-hydroxycinnamoyltransferase activity"/>
    <property type="evidence" value="ECO:0007669"/>
    <property type="project" value="UniProtKB-EC"/>
</dbReference>
<dbReference type="Gene3D" id="3.30.559.10">
    <property type="entry name" value="Chloramphenicol acetyltransferase-like domain"/>
    <property type="match status" value="2"/>
</dbReference>
<sequence>MLQFHISLSLKMPTILKGCYTVKPAATTPKIRLPVSDCDQVNAITHTVTVYFYRPTSFSFPLAIQTLKNSLSQALVHFYPLAGRLHWSGSGGSRLALECNAVGALLYEAETDAKIDDFGDFRPTPELRALIPSVDYSSTSPIHELPLLLVQLTKLSCGGVSLGLALSHIIIDGASALHFIAEWARIARGEPLDMLPFLDRTLLLAGDPPTPPRFDHAEFSPPPLLIGQSDNTEERKKETTVTILHLSKNHVEKLKNTANDGRASGVRAYSRYEVVAGHLWRCACKARRHESEQITKVRVAVNIRDRMRPPLPQGYFGNAVLTPLTMSRAGELVSRPLGYASSRVREAVEMITDEYARSSLDFIRSQPDVTQFRTFNTAGCTRGAFFGNPNLEITSWVGLPVYGTDFGWGKEIYMGPGALGYEGKCIVLSGHDEDGSLVIALRLQVAHMEAFKMFFYEDII</sequence>
<reference evidence="4" key="1">
    <citation type="submission" date="2019-08" db="EMBL/GenBank/DDBJ databases">
        <title>Reference gene set and small RNA set construction with multiple tissues from Davidia involucrata Baill.</title>
        <authorList>
            <person name="Yang H."/>
            <person name="Zhou C."/>
            <person name="Li G."/>
            <person name="Wang J."/>
            <person name="Gao P."/>
            <person name="Wang M."/>
            <person name="Wang R."/>
            <person name="Zhao Y."/>
        </authorList>
    </citation>
    <scope>NUCLEOTIDE SEQUENCE</scope>
    <source>
        <tissue evidence="4">Mixed with DoveR01_LX</tissue>
    </source>
</reference>
<keyword evidence="2 4" id="KW-0808">Transferase</keyword>
<evidence type="ECO:0000256" key="3">
    <source>
        <dbReference type="ARBA" id="ARBA00023315"/>
    </source>
</evidence>
<keyword evidence="3 4" id="KW-0012">Acyltransferase</keyword>
<dbReference type="PANTHER" id="PTHR31642">
    <property type="entry name" value="TRICHOTHECENE 3-O-ACETYLTRANSFERASE"/>
    <property type="match status" value="1"/>
</dbReference>
<accession>A0A5B7AUE2</accession>
<protein>
    <submittedName>
        <fullName evidence="4">Putative spermidine hydroxycinnamoyl transferase-like</fullName>
        <ecNumber evidence="4">2.3.1.133</ecNumber>
    </submittedName>
</protein>
<dbReference type="SUPFAM" id="SSF52777">
    <property type="entry name" value="CoA-dependent acyltransferases"/>
    <property type="match status" value="1"/>
</dbReference>
<evidence type="ECO:0000256" key="1">
    <source>
        <dbReference type="ARBA" id="ARBA00009861"/>
    </source>
</evidence>
<name>A0A5B7AUE2_DAVIN</name>
<evidence type="ECO:0000313" key="4">
    <source>
        <dbReference type="EMBL" id="MPA60297.1"/>
    </source>
</evidence>
<dbReference type="EC" id="2.3.1.133" evidence="4"/>
<organism evidence="4">
    <name type="scientific">Davidia involucrata</name>
    <name type="common">Dove tree</name>
    <dbReference type="NCBI Taxonomy" id="16924"/>
    <lineage>
        <taxon>Eukaryota</taxon>
        <taxon>Viridiplantae</taxon>
        <taxon>Streptophyta</taxon>
        <taxon>Embryophyta</taxon>
        <taxon>Tracheophyta</taxon>
        <taxon>Spermatophyta</taxon>
        <taxon>Magnoliopsida</taxon>
        <taxon>eudicotyledons</taxon>
        <taxon>Gunneridae</taxon>
        <taxon>Pentapetalae</taxon>
        <taxon>asterids</taxon>
        <taxon>Cornales</taxon>
        <taxon>Nyssaceae</taxon>
        <taxon>Davidia</taxon>
    </lineage>
</organism>
<dbReference type="FunFam" id="3.30.559.10:FF:000008">
    <property type="entry name" value="Tryptamine hydroxycinnamoyl transferase"/>
    <property type="match status" value="1"/>
</dbReference>
<dbReference type="Pfam" id="PF02458">
    <property type="entry name" value="Transferase"/>
    <property type="match status" value="1"/>
</dbReference>
<proteinExistence type="inferred from homology"/>
<comment type="similarity">
    <text evidence="1">Belongs to the plant acyltransferase family.</text>
</comment>
<gene>
    <name evidence="4" type="ORF">Din_029738</name>
</gene>
<dbReference type="InterPro" id="IPR050317">
    <property type="entry name" value="Plant_Fungal_Acyltransferase"/>
</dbReference>
<dbReference type="AlphaFoldDB" id="A0A5B7AUE2"/>
<evidence type="ECO:0000256" key="2">
    <source>
        <dbReference type="ARBA" id="ARBA00022679"/>
    </source>
</evidence>
<dbReference type="InterPro" id="IPR023213">
    <property type="entry name" value="CAT-like_dom_sf"/>
</dbReference>
<dbReference type="EMBL" id="GHES01029738">
    <property type="protein sequence ID" value="MPA60297.1"/>
    <property type="molecule type" value="Transcribed_RNA"/>
</dbReference>
<dbReference type="PANTHER" id="PTHR31642:SF324">
    <property type="entry name" value="SPERMIDINE HYDROXYCINNAMOYL TRANSFERASE"/>
    <property type="match status" value="1"/>
</dbReference>